<comment type="caution">
    <text evidence="1">The sequence shown here is derived from an EMBL/GenBank/DDBJ whole genome shotgun (WGS) entry which is preliminary data.</text>
</comment>
<dbReference type="Proteomes" id="UP000252081">
    <property type="component" value="Unassembled WGS sequence"/>
</dbReference>
<dbReference type="AlphaFoldDB" id="A0A366LC74"/>
<sequence>MICVSDLFKSAGKKIRVYLCASVVKKPLLNTQAIKIPKPIFFLLVFQIKSVFNHFLRLY</sequence>
<dbReference type="EMBL" id="QNQU01000002">
    <property type="protein sequence ID" value="RBQ11380.1"/>
    <property type="molecule type" value="Genomic_DNA"/>
</dbReference>
<proteinExistence type="predicted"/>
<name>A0A366LC74_9SPHI</name>
<protein>
    <submittedName>
        <fullName evidence="1">Uncharacterized protein</fullName>
    </submittedName>
</protein>
<reference evidence="1 2" key="1">
    <citation type="submission" date="2018-07" db="EMBL/GenBank/DDBJ databases">
        <title>A draft genome of a endophytic bacteria, a new species of Pedobacter.</title>
        <authorList>
            <person name="Zhang Z.D."/>
            <person name="Chen Z.J."/>
        </authorList>
    </citation>
    <scope>NUCLEOTIDE SEQUENCE [LARGE SCALE GENOMIC DNA]</scope>
    <source>
        <strain evidence="1 2">RS10</strain>
    </source>
</reference>
<gene>
    <name evidence="1" type="ORF">DRW42_02645</name>
</gene>
<accession>A0A366LC74</accession>
<keyword evidence="2" id="KW-1185">Reference proteome</keyword>
<organism evidence="1 2">
    <name type="scientific">Pedobacter miscanthi</name>
    <dbReference type="NCBI Taxonomy" id="2259170"/>
    <lineage>
        <taxon>Bacteria</taxon>
        <taxon>Pseudomonadati</taxon>
        <taxon>Bacteroidota</taxon>
        <taxon>Sphingobacteriia</taxon>
        <taxon>Sphingobacteriales</taxon>
        <taxon>Sphingobacteriaceae</taxon>
        <taxon>Pedobacter</taxon>
    </lineage>
</organism>
<evidence type="ECO:0000313" key="1">
    <source>
        <dbReference type="EMBL" id="RBQ11380.1"/>
    </source>
</evidence>
<evidence type="ECO:0000313" key="2">
    <source>
        <dbReference type="Proteomes" id="UP000252081"/>
    </source>
</evidence>